<proteinExistence type="predicted"/>
<organism evidence="2 3">
    <name type="scientific">Stephania japonica</name>
    <dbReference type="NCBI Taxonomy" id="461633"/>
    <lineage>
        <taxon>Eukaryota</taxon>
        <taxon>Viridiplantae</taxon>
        <taxon>Streptophyta</taxon>
        <taxon>Embryophyta</taxon>
        <taxon>Tracheophyta</taxon>
        <taxon>Spermatophyta</taxon>
        <taxon>Magnoliopsida</taxon>
        <taxon>Ranunculales</taxon>
        <taxon>Menispermaceae</taxon>
        <taxon>Menispermoideae</taxon>
        <taxon>Cissampelideae</taxon>
        <taxon>Stephania</taxon>
    </lineage>
</organism>
<dbReference type="EMBL" id="JBBNAE010000011">
    <property type="protein sequence ID" value="KAK9085976.1"/>
    <property type="molecule type" value="Genomic_DNA"/>
</dbReference>
<comment type="caution">
    <text evidence="2">The sequence shown here is derived from an EMBL/GenBank/DDBJ whole genome shotgun (WGS) entry which is preliminary data.</text>
</comment>
<evidence type="ECO:0000256" key="1">
    <source>
        <dbReference type="SAM" id="MobiDB-lite"/>
    </source>
</evidence>
<dbReference type="AlphaFoldDB" id="A0AAP0E3I0"/>
<evidence type="ECO:0000313" key="3">
    <source>
        <dbReference type="Proteomes" id="UP001417504"/>
    </source>
</evidence>
<evidence type="ECO:0000313" key="2">
    <source>
        <dbReference type="EMBL" id="KAK9085976.1"/>
    </source>
</evidence>
<keyword evidence="3" id="KW-1185">Reference proteome</keyword>
<feature type="compositionally biased region" description="Acidic residues" evidence="1">
    <location>
        <begin position="1"/>
        <end position="24"/>
    </location>
</feature>
<sequence length="68" mass="7996">MSDSDDDDDDNDDDEEEEDLDSLEDSMQVIEMSIVREQIADELYTHQLKIPWKLEFRFRGLVCKDVVA</sequence>
<accession>A0AAP0E3I0</accession>
<reference evidence="2 3" key="1">
    <citation type="submission" date="2024-01" db="EMBL/GenBank/DDBJ databases">
        <title>Genome assemblies of Stephania.</title>
        <authorList>
            <person name="Yang L."/>
        </authorList>
    </citation>
    <scope>NUCLEOTIDE SEQUENCE [LARGE SCALE GENOMIC DNA]</scope>
    <source>
        <strain evidence="2">QJT</strain>
        <tissue evidence="2">Leaf</tissue>
    </source>
</reference>
<feature type="region of interest" description="Disordered" evidence="1">
    <location>
        <begin position="1"/>
        <end position="26"/>
    </location>
</feature>
<name>A0AAP0E3I0_9MAGN</name>
<protein>
    <submittedName>
        <fullName evidence="2">Uncharacterized protein</fullName>
    </submittedName>
</protein>
<gene>
    <name evidence="2" type="ORF">Sjap_026387</name>
</gene>
<dbReference type="Proteomes" id="UP001417504">
    <property type="component" value="Unassembled WGS sequence"/>
</dbReference>